<evidence type="ECO:0000313" key="1">
    <source>
        <dbReference type="EMBL" id="GMI27465.1"/>
    </source>
</evidence>
<dbReference type="Proteomes" id="UP001165060">
    <property type="component" value="Unassembled WGS sequence"/>
</dbReference>
<evidence type="ECO:0008006" key="3">
    <source>
        <dbReference type="Google" id="ProtNLM"/>
    </source>
</evidence>
<dbReference type="PANTHER" id="PTHR37563">
    <property type="entry name" value="PHYTANOYL-COA DIOXYGENASE FAMILY PROTEIN (AFU_ORTHOLOGUE AFUA_2G03330)"/>
    <property type="match status" value="1"/>
</dbReference>
<keyword evidence="2" id="KW-1185">Reference proteome</keyword>
<dbReference type="Gene3D" id="2.60.120.620">
    <property type="entry name" value="q2cbj1_9rhob like domain"/>
    <property type="match status" value="1"/>
</dbReference>
<comment type="caution">
    <text evidence="1">The sequence shown here is derived from an EMBL/GenBank/DDBJ whole genome shotgun (WGS) entry which is preliminary data.</text>
</comment>
<accession>A0ABQ6MK94</accession>
<gene>
    <name evidence="1" type="ORF">TeGR_g2556</name>
</gene>
<name>A0ABQ6MK94_9STRA</name>
<protein>
    <recommendedName>
        <fullName evidence="3">Phytanoyl-CoA dioxygenase</fullName>
    </recommendedName>
</protein>
<dbReference type="InterPro" id="IPR051961">
    <property type="entry name" value="Fungal_Metabolite_Diox"/>
</dbReference>
<organism evidence="1 2">
    <name type="scientific">Tetraparma gracilis</name>
    <dbReference type="NCBI Taxonomy" id="2962635"/>
    <lineage>
        <taxon>Eukaryota</taxon>
        <taxon>Sar</taxon>
        <taxon>Stramenopiles</taxon>
        <taxon>Ochrophyta</taxon>
        <taxon>Bolidophyceae</taxon>
        <taxon>Parmales</taxon>
        <taxon>Triparmaceae</taxon>
        <taxon>Tetraparma</taxon>
    </lineage>
</organism>
<evidence type="ECO:0000313" key="2">
    <source>
        <dbReference type="Proteomes" id="UP001165060"/>
    </source>
</evidence>
<dbReference type="EMBL" id="BRYB01000311">
    <property type="protein sequence ID" value="GMI27465.1"/>
    <property type="molecule type" value="Genomic_DNA"/>
</dbReference>
<dbReference type="Pfam" id="PF05721">
    <property type="entry name" value="PhyH"/>
    <property type="match status" value="1"/>
</dbReference>
<proteinExistence type="predicted"/>
<dbReference type="InterPro" id="IPR008775">
    <property type="entry name" value="Phytyl_CoA_dOase-like"/>
</dbReference>
<dbReference type="SUPFAM" id="SSF51197">
    <property type="entry name" value="Clavaminate synthase-like"/>
    <property type="match status" value="1"/>
</dbReference>
<dbReference type="PANTHER" id="PTHR37563:SF2">
    <property type="entry name" value="PHYTANOYL-COA DIOXYGENASE FAMILY PROTEIN (AFU_ORTHOLOGUE AFUA_2G03330)"/>
    <property type="match status" value="1"/>
</dbReference>
<sequence length="240" mass="25969">MTNLVPPRLLQTCVSTADRHMPLRNGGPSYNDISPGYVASSANRWHLSMHKCRNEPAKATLAECERLWLDDWIPTFLRPGFSRTQFQLLRSEPGPGGADQGFHQDNSRRGLTVLVPLCDVPVERGPTQLLLGSHALTGAGGGRRGRRGAGGGAGLVTEAFDNLGAVLPRASLHAPALRKGDVLVYDSRVLHRGLENRDSEARPCLVFRYDEEGCAPPGHGPLSTVVFRQIGNALALLARL</sequence>
<reference evidence="1 2" key="1">
    <citation type="journal article" date="2023" name="Commun. Biol.">
        <title>Genome analysis of Parmales, the sister group of diatoms, reveals the evolutionary specialization of diatoms from phago-mixotrophs to photoautotrophs.</title>
        <authorList>
            <person name="Ban H."/>
            <person name="Sato S."/>
            <person name="Yoshikawa S."/>
            <person name="Yamada K."/>
            <person name="Nakamura Y."/>
            <person name="Ichinomiya M."/>
            <person name="Sato N."/>
            <person name="Blanc-Mathieu R."/>
            <person name="Endo H."/>
            <person name="Kuwata A."/>
            <person name="Ogata H."/>
        </authorList>
    </citation>
    <scope>NUCLEOTIDE SEQUENCE [LARGE SCALE GENOMIC DNA]</scope>
</reference>